<name>A0A835PA23_VANPL</name>
<evidence type="ECO:0000313" key="3">
    <source>
        <dbReference type="Proteomes" id="UP000636800"/>
    </source>
</evidence>
<evidence type="ECO:0000313" key="1">
    <source>
        <dbReference type="EMBL" id="KAG0446673.1"/>
    </source>
</evidence>
<comment type="caution">
    <text evidence="2">The sequence shown here is derived from an EMBL/GenBank/DDBJ whole genome shotgun (WGS) entry which is preliminary data.</text>
</comment>
<proteinExistence type="predicted"/>
<dbReference type="EMBL" id="JADCNM010000556">
    <property type="protein sequence ID" value="KAG0446673.1"/>
    <property type="molecule type" value="Genomic_DNA"/>
</dbReference>
<evidence type="ECO:0000313" key="2">
    <source>
        <dbReference type="EMBL" id="KAG0446727.1"/>
    </source>
</evidence>
<keyword evidence="3" id="KW-1185">Reference proteome</keyword>
<accession>A0A835PA23</accession>
<dbReference type="Proteomes" id="UP000639772">
    <property type="component" value="Unassembled WGS sequence"/>
</dbReference>
<dbReference type="EMBL" id="JADCNL010000555">
    <property type="protein sequence ID" value="KAG0446727.1"/>
    <property type="molecule type" value="Genomic_DNA"/>
</dbReference>
<dbReference type="AlphaFoldDB" id="A0A835PA23"/>
<evidence type="ECO:0000313" key="4">
    <source>
        <dbReference type="Proteomes" id="UP000639772"/>
    </source>
</evidence>
<reference evidence="3 4" key="1">
    <citation type="journal article" date="2020" name="Nat. Food">
        <title>A phased Vanilla planifolia genome enables genetic improvement of flavour and production.</title>
        <authorList>
            <person name="Hasing T."/>
            <person name="Tang H."/>
            <person name="Brym M."/>
            <person name="Khazi F."/>
            <person name="Huang T."/>
            <person name="Chambers A.H."/>
        </authorList>
    </citation>
    <scope>NUCLEOTIDE SEQUENCE [LARGE SCALE GENOMIC DNA]</scope>
    <source>
        <tissue evidence="2">Leaf</tissue>
    </source>
</reference>
<gene>
    <name evidence="2" type="ORF">HPP92_028687</name>
    <name evidence="1" type="ORF">HPP92_028702</name>
</gene>
<organism evidence="2 3">
    <name type="scientific">Vanilla planifolia</name>
    <name type="common">Vanilla</name>
    <dbReference type="NCBI Taxonomy" id="51239"/>
    <lineage>
        <taxon>Eukaryota</taxon>
        <taxon>Viridiplantae</taxon>
        <taxon>Streptophyta</taxon>
        <taxon>Embryophyta</taxon>
        <taxon>Tracheophyta</taxon>
        <taxon>Spermatophyta</taxon>
        <taxon>Magnoliopsida</taxon>
        <taxon>Liliopsida</taxon>
        <taxon>Asparagales</taxon>
        <taxon>Orchidaceae</taxon>
        <taxon>Vanilloideae</taxon>
        <taxon>Vanilleae</taxon>
        <taxon>Vanilla</taxon>
    </lineage>
</organism>
<protein>
    <submittedName>
        <fullName evidence="2">Uncharacterized protein</fullName>
    </submittedName>
</protein>
<dbReference type="Proteomes" id="UP000636800">
    <property type="component" value="Unassembled WGS sequence"/>
</dbReference>
<sequence>MIKGDRVSFGWFEESVDKLAPQNLPSERYKVEQSRLIASGQRSCRFYTKDKPSDDDAFSKVWECIGIRKPLEVFLDKSADVLPCTPNFAS</sequence>